<keyword evidence="8" id="KW-1185">Reference proteome</keyword>
<name>A0ABU1JDK3_9MICC</name>
<dbReference type="InterPro" id="IPR001406">
    <property type="entry name" value="PsdUridine_synth_TruA"/>
</dbReference>
<feature type="active site" description="Nucleophile" evidence="4">
    <location>
        <position position="67"/>
    </location>
</feature>
<dbReference type="InterPro" id="IPR020095">
    <property type="entry name" value="PsdUridine_synth_TruA_C"/>
</dbReference>
<comment type="catalytic activity">
    <reaction evidence="4 5">
        <text>uridine(38/39/40) in tRNA = pseudouridine(38/39/40) in tRNA</text>
        <dbReference type="Rhea" id="RHEA:22376"/>
        <dbReference type="Rhea" id="RHEA-COMP:10085"/>
        <dbReference type="Rhea" id="RHEA-COMP:10087"/>
        <dbReference type="ChEBI" id="CHEBI:65314"/>
        <dbReference type="ChEBI" id="CHEBI:65315"/>
        <dbReference type="EC" id="5.4.99.12"/>
    </reaction>
</comment>
<dbReference type="Gene3D" id="3.30.70.660">
    <property type="entry name" value="Pseudouridine synthase I, catalytic domain, C-terminal subdomain"/>
    <property type="match status" value="1"/>
</dbReference>
<dbReference type="InterPro" id="IPR020094">
    <property type="entry name" value="TruA/RsuA/RluB/E/F_N"/>
</dbReference>
<accession>A0ABU1JDK3</accession>
<evidence type="ECO:0000256" key="3">
    <source>
        <dbReference type="ARBA" id="ARBA00023235"/>
    </source>
</evidence>
<keyword evidence="3 4" id="KW-0413">Isomerase</keyword>
<dbReference type="PANTHER" id="PTHR11142:SF0">
    <property type="entry name" value="TRNA PSEUDOURIDINE SYNTHASE-LIKE 1"/>
    <property type="match status" value="1"/>
</dbReference>
<comment type="similarity">
    <text evidence="1 4 5">Belongs to the tRNA pseudouridine synthase TruA family.</text>
</comment>
<gene>
    <name evidence="4" type="primary">truA</name>
    <name evidence="7" type="ORF">JOE69_002742</name>
</gene>
<evidence type="ECO:0000313" key="8">
    <source>
        <dbReference type="Proteomes" id="UP001185069"/>
    </source>
</evidence>
<comment type="subunit">
    <text evidence="4">Homodimer.</text>
</comment>
<dbReference type="PANTHER" id="PTHR11142">
    <property type="entry name" value="PSEUDOURIDYLATE SYNTHASE"/>
    <property type="match status" value="1"/>
</dbReference>
<comment type="function">
    <text evidence="4">Formation of pseudouridine at positions 38, 39 and 40 in the anticodon stem and loop of transfer RNAs.</text>
</comment>
<evidence type="ECO:0000259" key="6">
    <source>
        <dbReference type="Pfam" id="PF01416"/>
    </source>
</evidence>
<evidence type="ECO:0000256" key="1">
    <source>
        <dbReference type="ARBA" id="ARBA00009375"/>
    </source>
</evidence>
<evidence type="ECO:0000256" key="4">
    <source>
        <dbReference type="HAMAP-Rule" id="MF_00171"/>
    </source>
</evidence>
<evidence type="ECO:0000313" key="7">
    <source>
        <dbReference type="EMBL" id="MDR6270504.1"/>
    </source>
</evidence>
<reference evidence="7 8" key="1">
    <citation type="submission" date="2023-07" db="EMBL/GenBank/DDBJ databases">
        <title>Sequencing the genomes of 1000 actinobacteria strains.</title>
        <authorList>
            <person name="Klenk H.-P."/>
        </authorList>
    </citation>
    <scope>NUCLEOTIDE SEQUENCE [LARGE SCALE GENOMIC DNA]</scope>
    <source>
        <strain evidence="7 8">DSM 14555</strain>
    </source>
</reference>
<dbReference type="SUPFAM" id="SSF55120">
    <property type="entry name" value="Pseudouridine synthase"/>
    <property type="match status" value="1"/>
</dbReference>
<evidence type="ECO:0000256" key="2">
    <source>
        <dbReference type="ARBA" id="ARBA00022694"/>
    </source>
</evidence>
<dbReference type="RefSeq" id="WP_309799627.1">
    <property type="nucleotide sequence ID" value="NZ_BAAAHY010000007.1"/>
</dbReference>
<dbReference type="InterPro" id="IPR020103">
    <property type="entry name" value="PsdUridine_synth_cat_dom_sf"/>
</dbReference>
<dbReference type="NCBIfam" id="TIGR00071">
    <property type="entry name" value="hisT_truA"/>
    <property type="match status" value="1"/>
</dbReference>
<evidence type="ECO:0000256" key="5">
    <source>
        <dbReference type="RuleBase" id="RU003792"/>
    </source>
</evidence>
<comment type="caution">
    <text evidence="4">Lacks conserved residue(s) required for the propagation of feature annotation.</text>
</comment>
<feature type="binding site" evidence="4">
    <location>
        <position position="143"/>
    </location>
    <ligand>
        <name>substrate</name>
    </ligand>
</feature>
<proteinExistence type="inferred from homology"/>
<dbReference type="HAMAP" id="MF_00171">
    <property type="entry name" value="TruA"/>
    <property type="match status" value="1"/>
</dbReference>
<dbReference type="Pfam" id="PF01416">
    <property type="entry name" value="PseudoU_synth_1"/>
    <property type="match status" value="1"/>
</dbReference>
<comment type="caution">
    <text evidence="7">The sequence shown here is derived from an EMBL/GenBank/DDBJ whole genome shotgun (WGS) entry which is preliminary data.</text>
</comment>
<feature type="domain" description="Pseudouridine synthase I TruA alpha/beta" evidence="6">
    <location>
        <begin position="177"/>
        <end position="279"/>
    </location>
</feature>
<dbReference type="PIRSF" id="PIRSF001430">
    <property type="entry name" value="tRNA_psdUrid_synth"/>
    <property type="match status" value="1"/>
</dbReference>
<dbReference type="EC" id="5.4.99.12" evidence="4"/>
<dbReference type="CDD" id="cd02570">
    <property type="entry name" value="PseudoU_synth_EcTruA"/>
    <property type="match status" value="1"/>
</dbReference>
<organism evidence="7 8">
    <name type="scientific">Arthrobacter russicus</name>
    <dbReference type="NCBI Taxonomy" id="172040"/>
    <lineage>
        <taxon>Bacteria</taxon>
        <taxon>Bacillati</taxon>
        <taxon>Actinomycetota</taxon>
        <taxon>Actinomycetes</taxon>
        <taxon>Micrococcales</taxon>
        <taxon>Micrococcaceae</taxon>
        <taxon>Arthrobacter</taxon>
    </lineage>
</organism>
<dbReference type="Proteomes" id="UP001185069">
    <property type="component" value="Unassembled WGS sequence"/>
</dbReference>
<protein>
    <recommendedName>
        <fullName evidence="4">tRNA pseudouridine synthase A</fullName>
        <ecNumber evidence="4">5.4.99.12</ecNumber>
    </recommendedName>
    <alternativeName>
        <fullName evidence="4">tRNA pseudouridine(38-40) synthase</fullName>
    </alternativeName>
    <alternativeName>
        <fullName evidence="4">tRNA pseudouridylate synthase I</fullName>
    </alternativeName>
    <alternativeName>
        <fullName evidence="4">tRNA-uridine isomerase I</fullName>
    </alternativeName>
</protein>
<sequence>MLDQEPTASPQGDGGFLRLRLELAYDGAPFSGWAVQPGRSTVQGALEDALAMILRRPIRVTVAGRTDAGVHARGQVVHLDLLEPEWQQMARRSGTAPEAAFLRRLRGALSRVLGEQTGAVLVHSAGPAEPGFDARFSALWRRYSYRIADRPELWDPVQRQLTWWHKDPLDVGQLNSAVQPLLGLQDFRAYCKPREGATTVRELQRFEFFRRPDGVIDVTIQADAFCHNMVRALLGSAVQVGSGEQPAEWLAERLAARVRDAKSNLAPPHPLILEEVSYPHGAELLARAEMTRARRES</sequence>
<dbReference type="Gene3D" id="3.30.70.580">
    <property type="entry name" value="Pseudouridine synthase I, catalytic domain, N-terminal subdomain"/>
    <property type="match status" value="1"/>
</dbReference>
<dbReference type="EMBL" id="JAVDQF010000001">
    <property type="protein sequence ID" value="MDR6270504.1"/>
    <property type="molecule type" value="Genomic_DNA"/>
</dbReference>
<dbReference type="InterPro" id="IPR020097">
    <property type="entry name" value="PsdUridine_synth_TruA_a/b_dom"/>
</dbReference>
<dbReference type="GO" id="GO:0160147">
    <property type="term" value="F:tRNA pseudouridine(38-40) synthase activity"/>
    <property type="evidence" value="ECO:0007669"/>
    <property type="project" value="UniProtKB-EC"/>
</dbReference>
<keyword evidence="2 4" id="KW-0819">tRNA processing</keyword>